<dbReference type="Proteomes" id="UP000183404">
    <property type="component" value="Unassembled WGS sequence"/>
</dbReference>
<proteinExistence type="inferred from homology"/>
<comment type="function">
    <text evidence="6">Methylates ribosomal protein L11.</text>
</comment>
<comment type="subcellular location">
    <subcellularLocation>
        <location evidence="6">Cytoplasm</location>
    </subcellularLocation>
</comment>
<evidence type="ECO:0000256" key="1">
    <source>
        <dbReference type="ARBA" id="ARBA00009741"/>
    </source>
</evidence>
<dbReference type="GO" id="GO:0032259">
    <property type="term" value="P:methylation"/>
    <property type="evidence" value="ECO:0007669"/>
    <property type="project" value="UniProtKB-KW"/>
</dbReference>
<dbReference type="InterPro" id="IPR029063">
    <property type="entry name" value="SAM-dependent_MTases_sf"/>
</dbReference>
<keyword evidence="7" id="KW-0687">Ribonucleoprotein</keyword>
<evidence type="ECO:0000313" key="7">
    <source>
        <dbReference type="EMBL" id="SDF28384.1"/>
    </source>
</evidence>
<dbReference type="EC" id="2.1.1.-" evidence="6"/>
<dbReference type="Pfam" id="PF06325">
    <property type="entry name" value="PrmA"/>
    <property type="match status" value="1"/>
</dbReference>
<dbReference type="RefSeq" id="WP_004403840.1">
    <property type="nucleotide sequence ID" value="NZ_FNBS01000008.1"/>
</dbReference>
<dbReference type="GO" id="GO:0008276">
    <property type="term" value="F:protein methyltransferase activity"/>
    <property type="evidence" value="ECO:0007669"/>
    <property type="project" value="UniProtKB-UniRule"/>
</dbReference>
<dbReference type="PANTHER" id="PTHR43648:SF1">
    <property type="entry name" value="ELECTRON TRANSFER FLAVOPROTEIN BETA SUBUNIT LYSINE METHYLTRANSFERASE"/>
    <property type="match status" value="1"/>
</dbReference>
<feature type="binding site" evidence="6">
    <location>
        <position position="203"/>
    </location>
    <ligand>
        <name>S-adenosyl-L-methionine</name>
        <dbReference type="ChEBI" id="CHEBI:59789"/>
    </ligand>
</feature>
<evidence type="ECO:0000256" key="6">
    <source>
        <dbReference type="HAMAP-Rule" id="MF_00735"/>
    </source>
</evidence>
<dbReference type="SUPFAM" id="SSF53335">
    <property type="entry name" value="S-adenosyl-L-methionine-dependent methyltransferases"/>
    <property type="match status" value="1"/>
</dbReference>
<dbReference type="InterPro" id="IPR004498">
    <property type="entry name" value="Ribosomal_PrmA_MeTrfase"/>
</dbReference>
<dbReference type="Gene3D" id="3.40.50.150">
    <property type="entry name" value="Vaccinia Virus protein VP39"/>
    <property type="match status" value="1"/>
</dbReference>
<evidence type="ECO:0000313" key="8">
    <source>
        <dbReference type="Proteomes" id="UP000183404"/>
    </source>
</evidence>
<evidence type="ECO:0000256" key="5">
    <source>
        <dbReference type="ARBA" id="ARBA00022691"/>
    </source>
</evidence>
<keyword evidence="7" id="KW-0689">Ribosomal protein</keyword>
<accession>A0A1G7JUD5</accession>
<dbReference type="AlphaFoldDB" id="A0A1G7JUD5"/>
<dbReference type="HAMAP" id="MF_00735">
    <property type="entry name" value="Methyltr_PrmA"/>
    <property type="match status" value="1"/>
</dbReference>
<dbReference type="PANTHER" id="PTHR43648">
    <property type="entry name" value="ELECTRON TRANSFER FLAVOPROTEIN BETA SUBUNIT LYSINE METHYLTRANSFERASE"/>
    <property type="match status" value="1"/>
</dbReference>
<dbReference type="EMBL" id="FNBS01000008">
    <property type="protein sequence ID" value="SDF28384.1"/>
    <property type="molecule type" value="Genomic_DNA"/>
</dbReference>
<feature type="binding site" evidence="6">
    <location>
        <position position="160"/>
    </location>
    <ligand>
        <name>S-adenosyl-L-methionine</name>
        <dbReference type="ChEBI" id="CHEBI:59789"/>
    </ligand>
</feature>
<feature type="binding site" evidence="6">
    <location>
        <position position="181"/>
    </location>
    <ligand>
        <name>S-adenosyl-L-methionine</name>
        <dbReference type="ChEBI" id="CHEBI:59789"/>
    </ligand>
</feature>
<dbReference type="PIRSF" id="PIRSF000401">
    <property type="entry name" value="RPL11_MTase"/>
    <property type="match status" value="1"/>
</dbReference>
<evidence type="ECO:0000256" key="2">
    <source>
        <dbReference type="ARBA" id="ARBA00022490"/>
    </source>
</evidence>
<evidence type="ECO:0000256" key="3">
    <source>
        <dbReference type="ARBA" id="ARBA00022603"/>
    </source>
</evidence>
<sequence>MKWIEVQVTTSQEAEEAVSNIMHELGAGGVVIKNPNDVKLLAQSDNWDYFDPSLFEEEGNIKVFAYFPIASDTIDRINILKDRIVELKSFGIDIGNFDLKVSEVDEADWASNWKQYYKPLKIGKKIVIKPSWEEYVSQGEEIIIELDPGMAFGTGTHETTKMCLEFLEEIVIPERIVFDVGCGSGILSIASSKLGAKEVYAADIDEVSVEVARQNVELNNLQNVKVFKSDLLGEFRGKADIIVANIIADVIIRLSAEAPKYLKEEGLFLASGIIKSRKEEVLQKVEEFFEVLQIREEGEWCAILSRKK</sequence>
<protein>
    <recommendedName>
        <fullName evidence="6">Ribosomal protein L11 methyltransferase</fullName>
        <shortName evidence="6">L11 Mtase</shortName>
        <ecNumber evidence="6">2.1.1.-</ecNumber>
    </recommendedName>
</protein>
<comment type="catalytic activity">
    <reaction evidence="6">
        <text>L-lysyl-[protein] + 3 S-adenosyl-L-methionine = N(6),N(6),N(6)-trimethyl-L-lysyl-[protein] + 3 S-adenosyl-L-homocysteine + 3 H(+)</text>
        <dbReference type="Rhea" id="RHEA:54192"/>
        <dbReference type="Rhea" id="RHEA-COMP:9752"/>
        <dbReference type="Rhea" id="RHEA-COMP:13826"/>
        <dbReference type="ChEBI" id="CHEBI:15378"/>
        <dbReference type="ChEBI" id="CHEBI:29969"/>
        <dbReference type="ChEBI" id="CHEBI:57856"/>
        <dbReference type="ChEBI" id="CHEBI:59789"/>
        <dbReference type="ChEBI" id="CHEBI:61961"/>
    </reaction>
</comment>
<comment type="similarity">
    <text evidence="1 6">Belongs to the methyltransferase superfamily. PrmA family.</text>
</comment>
<name>A0A1G7JUD5_THETY</name>
<dbReference type="NCBIfam" id="TIGR00406">
    <property type="entry name" value="prmA"/>
    <property type="match status" value="1"/>
</dbReference>
<organism evidence="7 8">
    <name type="scientific">Thermoanaerobacter thermohydrosulfuricus</name>
    <name type="common">Clostridium thermohydrosulfuricum</name>
    <dbReference type="NCBI Taxonomy" id="1516"/>
    <lineage>
        <taxon>Bacteria</taxon>
        <taxon>Bacillati</taxon>
        <taxon>Bacillota</taxon>
        <taxon>Clostridia</taxon>
        <taxon>Thermoanaerobacterales</taxon>
        <taxon>Thermoanaerobacteraceae</taxon>
        <taxon>Thermoanaerobacter</taxon>
    </lineage>
</organism>
<dbReference type="InterPro" id="IPR050078">
    <property type="entry name" value="Ribosomal_L11_MeTrfase_PrmA"/>
</dbReference>
<evidence type="ECO:0000256" key="4">
    <source>
        <dbReference type="ARBA" id="ARBA00022679"/>
    </source>
</evidence>
<keyword evidence="4 6" id="KW-0808">Transferase</keyword>
<dbReference type="GO" id="GO:0005840">
    <property type="term" value="C:ribosome"/>
    <property type="evidence" value="ECO:0007669"/>
    <property type="project" value="UniProtKB-KW"/>
</dbReference>
<feature type="binding site" evidence="6">
    <location>
        <position position="245"/>
    </location>
    <ligand>
        <name>S-adenosyl-L-methionine</name>
        <dbReference type="ChEBI" id="CHEBI:59789"/>
    </ligand>
</feature>
<keyword evidence="2 6" id="KW-0963">Cytoplasm</keyword>
<gene>
    <name evidence="6" type="primary">prmA</name>
    <name evidence="7" type="ORF">SAMN04244560_00518</name>
</gene>
<keyword evidence="5 6" id="KW-0949">S-adenosyl-L-methionine</keyword>
<dbReference type="GO" id="GO:0005737">
    <property type="term" value="C:cytoplasm"/>
    <property type="evidence" value="ECO:0007669"/>
    <property type="project" value="UniProtKB-SubCell"/>
</dbReference>
<reference evidence="7 8" key="1">
    <citation type="submission" date="2016-10" db="EMBL/GenBank/DDBJ databases">
        <authorList>
            <person name="de Groot N.N."/>
        </authorList>
    </citation>
    <scope>NUCLEOTIDE SEQUENCE [LARGE SCALE GENOMIC DNA]</scope>
    <source>
        <strain evidence="7 8">DSM 569</strain>
    </source>
</reference>
<keyword evidence="3 6" id="KW-0489">Methyltransferase</keyword>
<dbReference type="CDD" id="cd02440">
    <property type="entry name" value="AdoMet_MTases"/>
    <property type="match status" value="1"/>
</dbReference>